<dbReference type="InterPro" id="IPR044929">
    <property type="entry name" value="DNA/RNA_non-sp_Endonuclease_sf"/>
</dbReference>
<dbReference type="Gene3D" id="3.40.570.10">
    <property type="entry name" value="Extracellular Endonuclease, subunit A"/>
    <property type="match status" value="1"/>
</dbReference>
<feature type="region of interest" description="Disordered" evidence="1">
    <location>
        <begin position="514"/>
        <end position="614"/>
    </location>
</feature>
<reference evidence="3 4" key="1">
    <citation type="submission" date="2020-09" db="EMBL/GenBank/DDBJ databases">
        <title>Novel species of Mucilaginibacter isolated from a glacier on the Tibetan Plateau.</title>
        <authorList>
            <person name="Liu Q."/>
            <person name="Xin Y.-H."/>
        </authorList>
    </citation>
    <scope>NUCLEOTIDE SEQUENCE [LARGE SCALE GENOMIC DNA]</scope>
    <source>
        <strain evidence="3 4">ZT4R22</strain>
    </source>
</reference>
<feature type="compositionally biased region" description="Basic and acidic residues" evidence="1">
    <location>
        <begin position="528"/>
        <end position="541"/>
    </location>
</feature>
<keyword evidence="4" id="KW-1185">Reference proteome</keyword>
<dbReference type="Proteomes" id="UP000606600">
    <property type="component" value="Unassembled WGS sequence"/>
</dbReference>
<protein>
    <submittedName>
        <fullName evidence="3">DUF4157 domain-containing protein</fullName>
    </submittedName>
</protein>
<organism evidence="3 4">
    <name type="scientific">Mucilaginibacter pankratovii</name>
    <dbReference type="NCBI Taxonomy" id="2772110"/>
    <lineage>
        <taxon>Bacteria</taxon>
        <taxon>Pseudomonadati</taxon>
        <taxon>Bacteroidota</taxon>
        <taxon>Sphingobacteriia</taxon>
        <taxon>Sphingobacteriales</taxon>
        <taxon>Sphingobacteriaceae</taxon>
        <taxon>Mucilaginibacter</taxon>
    </lineage>
</organism>
<evidence type="ECO:0000313" key="4">
    <source>
        <dbReference type="Proteomes" id="UP000606600"/>
    </source>
</evidence>
<dbReference type="EMBL" id="JACWMY010000002">
    <property type="protein sequence ID" value="MBD1363168.1"/>
    <property type="molecule type" value="Genomic_DNA"/>
</dbReference>
<name>A0ABR7WLZ6_9SPHI</name>
<dbReference type="Pfam" id="PF13699">
    <property type="entry name" value="eCIS_core"/>
    <property type="match status" value="1"/>
</dbReference>
<comment type="caution">
    <text evidence="3">The sequence shown here is derived from an EMBL/GenBank/DDBJ whole genome shotgun (WGS) entry which is preliminary data.</text>
</comment>
<feature type="compositionally biased region" description="Polar residues" evidence="1">
    <location>
        <begin position="595"/>
        <end position="609"/>
    </location>
</feature>
<sequence>MFSTAEKTKNVSVSRQQQAGGTFFRKAADESFFSTNESPAFFGAAIQPKLSVSQPDDPYEKEADNVADTVMRMPNPVTAPPTQRDEGLQLKEDEEQQAIQPKLASQISAVQCKEEEHEEVVQAKLMSCIQRQGSGFESATSMEADNYPDGILSRKPLQNISTSIIQLSGRGPPAAGTSFEQNLMSSKGGGSALPETTRSFMESRFSSSFEGVRIHTGSTAQTLSRSINAQAFTHGNDIYFNSGKFSPDTAAGGHLLAHELTHTIQQGASKPAAANTSVSRKPIIQRSAEGSVPQLTNAVAKAKGEEGKVNANKEGPDGYREGWERLMEYFKTTFGEDKIIRNGQPTVEGGVGEDHIKKKSTIKGPVPAVANPRPANDMRDAMPSWCGIFVFWALNKGGVPMPKWELGGRMVTPESAYPPGYIPKAGDIAYRDNFSHYAIVEKADGSTVTTVNGNTSGEDNLGAQVQTRDHPLSDWTAFFDPIKLKTGALGNGEGAIEEKPKTLKELRKELFNVNRKAEPGTGQEEDHEVPAGEHVQAKPELSDWSINTDGHLHHTPQVQTKTEDEKLQAKEEEAPEEALSANNMEHSLQRKAGSSPVNDGAASNSKANTGGNGATASISTASVASSLNSDQFIQKQEETAENDRGPPVQLSAEHNSVQCSWFDDAFSTVTNFVADTLAEGKRMLLAEARDFVMAIPGYRALRVVLGEDPITGEEIDRNGHTFIEAAFDIMPGGRLLHEKLTELGALDDAANWIDGQIAGVENLVDSVLSRVSQFIESITLERLGSPRELFEEAGNIIYSTVQSIVDFAVKAGTELLETVKRFLIDQLVTFIREQTPAYPLLRVLLGTDPVTDEVVPQNGTTILDALLELGGEEGREQRKQMQETGTFQKVAGWIDEGIAVFGGAYDEIKAGFKAIWDDASIEMLMHPIDTFNRIYNQFVAPVTRVFEFVERAARVILEFIKEVLMRRLAAWASTVRGYRLVTVIIGEDPFTHELVPFTMENVIRGFMSLMDGGDAQYDQLKESGAIDRTTAKITAAVEKLNMTPASIVQLFIDLWNSFSLDDLADPIGAFQRIIDRFGEPIGRLIAFVAEIVMIVIETILTLMNFPFALINNIIAKAMQAFELIKADPVGFLKNLLRAIKQGFIQFFDHIVQHLVSGLVGWLTSELKDAGAPELTDLSLGGIITWVLAVLDITMEKIWEKLAAHPRIGPQRVARIRSMINTLEGIWTFIKDVQERGMAAIWDKIQEQLTNLWDTIINAVKTWVMDQIINKMITKLLSMLDPTGIMAVVNSAIALYSAIQSAIKYLREMLEIVNSFVEGVVDIANGNIATAANYLENTMARAVPVIIGFLANQVGLNGIGARIGQLIGQARELVDQAITWLVNKAVDTGFAIFDRLVSMGRSAVNAVMGWLGFRKDFTANNGEHHELYFVGNEEDTAEMWVASRNPMRYQEFLNQLGDAVLNTPEKISKKNEAVTILDSIRTAKRQPLDAAVPEEQARTAKSNVINGLVINLSVPTAYLFGGPQRPLEMNYSGVDPAGFGLGMTIKNLNKNNRPPTGGPPRVSNAAYRKLDKRRNGGGTYYIKGHLLNGFLGGSGADFRNLTPLSREGNGSHERDVESKVITAINAGKTIEYIVTPGGSAGTSRNMENELKTIDASKHAALTDIVSAEMNVPATLNCEAYELNDDGSRGTAIANVPITNSIAPSNLSSYEV</sequence>
<feature type="domain" description="eCIS core" evidence="2">
    <location>
        <begin position="193"/>
        <end position="268"/>
    </location>
</feature>
<dbReference type="RefSeq" id="WP_191187833.1">
    <property type="nucleotide sequence ID" value="NZ_JACWMY010000002.1"/>
</dbReference>
<evidence type="ECO:0000259" key="2">
    <source>
        <dbReference type="Pfam" id="PF13699"/>
    </source>
</evidence>
<accession>A0ABR7WLZ6</accession>
<proteinExistence type="predicted"/>
<gene>
    <name evidence="3" type="ORF">IDJ77_05025</name>
</gene>
<feature type="compositionally biased region" description="Basic and acidic residues" evidence="1">
    <location>
        <begin position="561"/>
        <end position="572"/>
    </location>
</feature>
<evidence type="ECO:0000313" key="3">
    <source>
        <dbReference type="EMBL" id="MBD1363168.1"/>
    </source>
</evidence>
<dbReference type="InterPro" id="IPR025295">
    <property type="entry name" value="eCIS_core_dom"/>
</dbReference>
<evidence type="ECO:0000256" key="1">
    <source>
        <dbReference type="SAM" id="MobiDB-lite"/>
    </source>
</evidence>